<keyword evidence="4" id="KW-0732">Signal</keyword>
<feature type="domain" description="Olfactomedin-like" evidence="5">
    <location>
        <begin position="37"/>
        <end position="331"/>
    </location>
</feature>
<feature type="chain" id="PRO_5034854816" description="Olfactomedin-like domain-containing protein" evidence="4">
    <location>
        <begin position="18"/>
        <end position="331"/>
    </location>
</feature>
<dbReference type="PANTHER" id="PTHR23192">
    <property type="entry name" value="OLFACTOMEDIN-RELATED"/>
    <property type="match status" value="1"/>
</dbReference>
<dbReference type="InterPro" id="IPR050605">
    <property type="entry name" value="Olfactomedin-like_domain"/>
</dbReference>
<feature type="signal peptide" evidence="4">
    <location>
        <begin position="1"/>
        <end position="17"/>
    </location>
</feature>
<accession>A0A8C8CNF7</accession>
<evidence type="ECO:0000256" key="3">
    <source>
        <dbReference type="PROSITE-ProRule" id="PRU00446"/>
    </source>
</evidence>
<dbReference type="GO" id="GO:0007165">
    <property type="term" value="P:signal transduction"/>
    <property type="evidence" value="ECO:0007669"/>
    <property type="project" value="TreeGrafter"/>
</dbReference>
<proteinExistence type="predicted"/>
<dbReference type="Ensembl" id="ENSOTST00005015447.2">
    <property type="protein sequence ID" value="ENSOTSP00005014130.1"/>
    <property type="gene ID" value="ENSOTSG00005007139.2"/>
</dbReference>
<dbReference type="Pfam" id="PF02191">
    <property type="entry name" value="OLF"/>
    <property type="match status" value="1"/>
</dbReference>
<dbReference type="AlphaFoldDB" id="A0A8C8CNF7"/>
<evidence type="ECO:0000259" key="5">
    <source>
        <dbReference type="PROSITE" id="PS51132"/>
    </source>
</evidence>
<comment type="caution">
    <text evidence="3">Lacks conserved residue(s) required for the propagation of feature annotation.</text>
</comment>
<sequence>KMAPFLLLLTFLCLSSALPTRYLTPGLPPVSLLQLDSSKGKLVIVLAELRNLTMRVEIVESGPDQIELREFELLVTQLKDSLNSSSPMFDSLYTEIRNMSLTVNQLESYDKSNLEEIRIEFGKLQKKLEECQKNQEEGINPDIGKEPLYLYFPPGSCNHKGIASVGKPVVSQLNANLNAGYRFGGWGKDSKPSRGFESMYWYGAYSSASCNVLIQFLSQSEHGFLSRKMVIAKVNKDEFGIEDVWSTGVYKSLVGNTFMVCGVLYATRPVDVHTEEIFYSYDTKTEQENYLRIPFEKFQDEYLNLHYNPIDQKIYMYNKGYYVPYSVKQPR</sequence>
<dbReference type="InterPro" id="IPR003112">
    <property type="entry name" value="Olfac-like_dom"/>
</dbReference>
<dbReference type="PROSITE" id="PS51132">
    <property type="entry name" value="OLF"/>
    <property type="match status" value="1"/>
</dbReference>
<evidence type="ECO:0000256" key="4">
    <source>
        <dbReference type="SAM" id="SignalP"/>
    </source>
</evidence>
<dbReference type="GO" id="GO:0005615">
    <property type="term" value="C:extracellular space"/>
    <property type="evidence" value="ECO:0007669"/>
    <property type="project" value="TreeGrafter"/>
</dbReference>
<keyword evidence="7" id="KW-1185">Reference proteome</keyword>
<reference evidence="6" key="1">
    <citation type="submission" date="2025-08" db="UniProtKB">
        <authorList>
            <consortium name="Ensembl"/>
        </authorList>
    </citation>
    <scope>IDENTIFICATION</scope>
</reference>
<dbReference type="GeneTree" id="ENSGT00940000155454"/>
<evidence type="ECO:0000256" key="2">
    <source>
        <dbReference type="ARBA" id="ARBA00022525"/>
    </source>
</evidence>
<dbReference type="Proteomes" id="UP000694402">
    <property type="component" value="Unassembled WGS sequence"/>
</dbReference>
<keyword evidence="2" id="KW-0964">Secreted</keyword>
<dbReference type="SMART" id="SM00284">
    <property type="entry name" value="OLF"/>
    <property type="match status" value="1"/>
</dbReference>
<name>A0A8C8CNF7_ONCTS</name>
<comment type="subcellular location">
    <subcellularLocation>
        <location evidence="1">Secreted</location>
    </subcellularLocation>
</comment>
<evidence type="ECO:0000313" key="7">
    <source>
        <dbReference type="Proteomes" id="UP000694402"/>
    </source>
</evidence>
<protein>
    <recommendedName>
        <fullName evidence="5">Olfactomedin-like domain-containing protein</fullName>
    </recommendedName>
</protein>
<evidence type="ECO:0000313" key="6">
    <source>
        <dbReference type="Ensembl" id="ENSOTSP00005014130.1"/>
    </source>
</evidence>
<evidence type="ECO:0000256" key="1">
    <source>
        <dbReference type="ARBA" id="ARBA00004613"/>
    </source>
</evidence>
<organism evidence="6 7">
    <name type="scientific">Oncorhynchus tshawytscha</name>
    <name type="common">Chinook salmon</name>
    <name type="synonym">Salmo tshawytscha</name>
    <dbReference type="NCBI Taxonomy" id="74940"/>
    <lineage>
        <taxon>Eukaryota</taxon>
        <taxon>Metazoa</taxon>
        <taxon>Chordata</taxon>
        <taxon>Craniata</taxon>
        <taxon>Vertebrata</taxon>
        <taxon>Euteleostomi</taxon>
        <taxon>Actinopterygii</taxon>
        <taxon>Neopterygii</taxon>
        <taxon>Teleostei</taxon>
        <taxon>Protacanthopterygii</taxon>
        <taxon>Salmoniformes</taxon>
        <taxon>Salmonidae</taxon>
        <taxon>Salmoninae</taxon>
        <taxon>Oncorhynchus</taxon>
    </lineage>
</organism>
<dbReference type="PANTHER" id="PTHR23192:SF7">
    <property type="entry name" value="OLFACTOMEDIN-4"/>
    <property type="match status" value="1"/>
</dbReference>
<reference evidence="6" key="2">
    <citation type="submission" date="2025-09" db="UniProtKB">
        <authorList>
            <consortium name="Ensembl"/>
        </authorList>
    </citation>
    <scope>IDENTIFICATION</scope>
</reference>